<reference evidence="2" key="1">
    <citation type="submission" date="2023-02" db="EMBL/GenBank/DDBJ databases">
        <title>Kitasatospora phosalacinea NBRC 14627.</title>
        <authorList>
            <person name="Ichikawa N."/>
            <person name="Sato H."/>
            <person name="Tonouchi N."/>
        </authorList>
    </citation>
    <scope>NUCLEOTIDE SEQUENCE</scope>
    <source>
        <strain evidence="2">NBRC 14627</strain>
    </source>
</reference>
<dbReference type="EMBL" id="BSSA01000035">
    <property type="protein sequence ID" value="GLW74499.1"/>
    <property type="molecule type" value="Genomic_DNA"/>
</dbReference>
<feature type="signal peptide" evidence="1">
    <location>
        <begin position="1"/>
        <end position="16"/>
    </location>
</feature>
<dbReference type="Proteomes" id="UP001165041">
    <property type="component" value="Unassembled WGS sequence"/>
</dbReference>
<evidence type="ECO:0000313" key="3">
    <source>
        <dbReference type="Proteomes" id="UP001165041"/>
    </source>
</evidence>
<evidence type="ECO:0000313" key="2">
    <source>
        <dbReference type="EMBL" id="GLW74499.1"/>
    </source>
</evidence>
<name>A0A9W6QGA9_9ACTN</name>
<comment type="caution">
    <text evidence="2">The sequence shown here is derived from an EMBL/GenBank/DDBJ whole genome shotgun (WGS) entry which is preliminary data.</text>
</comment>
<evidence type="ECO:0000256" key="1">
    <source>
        <dbReference type="SAM" id="SignalP"/>
    </source>
</evidence>
<gene>
    <name evidence="2" type="ORF">Kpho02_67970</name>
</gene>
<accession>A0A9W6QGA9</accession>
<feature type="chain" id="PRO_5040965131" evidence="1">
    <location>
        <begin position="17"/>
        <end position="190"/>
    </location>
</feature>
<protein>
    <submittedName>
        <fullName evidence="2">Uncharacterized protein</fullName>
    </submittedName>
</protein>
<keyword evidence="1" id="KW-0732">Signal</keyword>
<proteinExistence type="predicted"/>
<dbReference type="AlphaFoldDB" id="A0A9W6QGA9"/>
<sequence>MAAVAAAVLSAPAASASPANTSTKAVKESRHELVIDRRVPVAVPPVSGTLAETSASSPGIATPQDATWLQARNGVYTGQVCGTDRVDVISGMGPVTLTLTTMRSIATAWTSSVSISASKVSATVGFSVTDTVTKTEAAAYAVPSGRYGYLESYPLYDVYTFEVYNTMFNYVQGYGQVNRPVGYCYNHYDS</sequence>
<organism evidence="2 3">
    <name type="scientific">Kitasatospora phosalacinea</name>
    <dbReference type="NCBI Taxonomy" id="2065"/>
    <lineage>
        <taxon>Bacteria</taxon>
        <taxon>Bacillati</taxon>
        <taxon>Actinomycetota</taxon>
        <taxon>Actinomycetes</taxon>
        <taxon>Kitasatosporales</taxon>
        <taxon>Streptomycetaceae</taxon>
        <taxon>Kitasatospora</taxon>
    </lineage>
</organism>